<keyword evidence="1" id="KW-0450">Lipoyl</keyword>
<dbReference type="PANTHER" id="PTHR11715">
    <property type="entry name" value="GLYCINE CLEAVAGE SYSTEM H PROTEIN"/>
    <property type="match status" value="1"/>
</dbReference>
<dbReference type="GO" id="GO:0009249">
    <property type="term" value="P:protein lipoylation"/>
    <property type="evidence" value="ECO:0007669"/>
    <property type="project" value="TreeGrafter"/>
</dbReference>
<reference evidence="2 3" key="1">
    <citation type="submission" date="2016-02" db="EMBL/GenBank/DDBJ databases">
        <authorList>
            <consortium name="Pathogen Informatics"/>
        </authorList>
    </citation>
    <scope>NUCLEOTIDE SEQUENCE [LARGE SCALE GENOMIC DNA]</scope>
    <source>
        <strain evidence="2 3">LSS59</strain>
    </source>
</reference>
<dbReference type="GO" id="GO:0019464">
    <property type="term" value="P:glycine decarboxylation via glycine cleavage system"/>
    <property type="evidence" value="ECO:0007669"/>
    <property type="project" value="InterPro"/>
</dbReference>
<dbReference type="RefSeq" id="WP_044668487.1">
    <property type="nucleotide sequence ID" value="NZ_CEHP01000020.1"/>
</dbReference>
<gene>
    <name evidence="2" type="primary">gcvH</name>
    <name evidence="2" type="ORF">ERS132421_01382</name>
</gene>
<evidence type="ECO:0000313" key="3">
    <source>
        <dbReference type="Proteomes" id="UP000073200"/>
    </source>
</evidence>
<dbReference type="InterPro" id="IPR011053">
    <property type="entry name" value="Single_hybrid_motif"/>
</dbReference>
<dbReference type="GO" id="GO:0005829">
    <property type="term" value="C:cytosol"/>
    <property type="evidence" value="ECO:0007669"/>
    <property type="project" value="TreeGrafter"/>
</dbReference>
<name>A0A0Z8GKP1_STRSU</name>
<evidence type="ECO:0000313" key="2">
    <source>
        <dbReference type="EMBL" id="CYV00459.1"/>
    </source>
</evidence>
<dbReference type="GO" id="GO:0005960">
    <property type="term" value="C:glycine cleavage complex"/>
    <property type="evidence" value="ECO:0007669"/>
    <property type="project" value="InterPro"/>
</dbReference>
<dbReference type="EMBL" id="FIHG01000007">
    <property type="protein sequence ID" value="CYV00459.1"/>
    <property type="molecule type" value="Genomic_DNA"/>
</dbReference>
<dbReference type="Gene3D" id="2.40.50.100">
    <property type="match status" value="1"/>
</dbReference>
<accession>A0A0Z8GKP1</accession>
<dbReference type="InterPro" id="IPR033753">
    <property type="entry name" value="GCV_H/Fam206"/>
</dbReference>
<protein>
    <submittedName>
        <fullName evidence="2">GcvH family protein</fullName>
    </submittedName>
</protein>
<dbReference type="PANTHER" id="PTHR11715:SF3">
    <property type="entry name" value="GLYCINE CLEAVAGE SYSTEM H PROTEIN-RELATED"/>
    <property type="match status" value="1"/>
</dbReference>
<proteinExistence type="predicted"/>
<dbReference type="SUPFAM" id="SSF51230">
    <property type="entry name" value="Single hybrid motif"/>
    <property type="match status" value="1"/>
</dbReference>
<dbReference type="Pfam" id="PF01597">
    <property type="entry name" value="GCV_H"/>
    <property type="match status" value="1"/>
</dbReference>
<evidence type="ECO:0000256" key="1">
    <source>
        <dbReference type="ARBA" id="ARBA00022823"/>
    </source>
</evidence>
<dbReference type="Proteomes" id="UP000073200">
    <property type="component" value="Unassembled WGS sequence"/>
</dbReference>
<dbReference type="CDD" id="cd06848">
    <property type="entry name" value="GCS_H"/>
    <property type="match status" value="1"/>
</dbReference>
<organism evidence="2 3">
    <name type="scientific">Streptococcus suis</name>
    <dbReference type="NCBI Taxonomy" id="1307"/>
    <lineage>
        <taxon>Bacteria</taxon>
        <taxon>Bacillati</taxon>
        <taxon>Bacillota</taxon>
        <taxon>Bacilli</taxon>
        <taxon>Lactobacillales</taxon>
        <taxon>Streptococcaceae</taxon>
        <taxon>Streptococcus</taxon>
    </lineage>
</organism>
<dbReference type="InterPro" id="IPR002930">
    <property type="entry name" value="GCV_H"/>
</dbReference>
<dbReference type="AlphaFoldDB" id="A0A0Z8GKP1"/>
<sequence>MKKIANYLWVEKEDAIYTIRMTAELQDDVGTLGFVIFYDKEVLEVNDEILNLEASKTVMAILTPIAGRVVERNTAALEQPTLLNSEKPEENWLIRLTDVSEEAFLALEDA</sequence>